<evidence type="ECO:0000313" key="6">
    <source>
        <dbReference type="WBParaSite" id="Pan_g539.t1"/>
    </source>
</evidence>
<evidence type="ECO:0000256" key="2">
    <source>
        <dbReference type="SAM" id="MobiDB-lite"/>
    </source>
</evidence>
<feature type="region of interest" description="Disordered" evidence="2">
    <location>
        <begin position="36"/>
        <end position="213"/>
    </location>
</feature>
<keyword evidence="5" id="KW-1185">Reference proteome</keyword>
<reference evidence="5" key="1">
    <citation type="journal article" date="2013" name="Genetics">
        <title>The draft genome and transcriptome of Panagrellus redivivus are shaped by the harsh demands of a free-living lifestyle.</title>
        <authorList>
            <person name="Srinivasan J."/>
            <person name="Dillman A.R."/>
            <person name="Macchietto M.G."/>
            <person name="Heikkinen L."/>
            <person name="Lakso M."/>
            <person name="Fracchia K.M."/>
            <person name="Antoshechkin I."/>
            <person name="Mortazavi A."/>
            <person name="Wong G."/>
            <person name="Sternberg P.W."/>
        </authorList>
    </citation>
    <scope>NUCLEOTIDE SEQUENCE [LARGE SCALE GENOMIC DNA]</scope>
    <source>
        <strain evidence="5">MT8872</strain>
    </source>
</reference>
<feature type="compositionally biased region" description="Low complexity" evidence="2">
    <location>
        <begin position="75"/>
        <end position="91"/>
    </location>
</feature>
<dbReference type="InterPro" id="IPR008962">
    <property type="entry name" value="PapD-like_sf"/>
</dbReference>
<dbReference type="PANTHER" id="PTHR22947:SF12">
    <property type="entry name" value="MAJOR SPERM PROTEIN"/>
    <property type="match status" value="1"/>
</dbReference>
<feature type="compositionally biased region" description="Basic residues" evidence="2">
    <location>
        <begin position="36"/>
        <end position="52"/>
    </location>
</feature>
<proteinExistence type="predicted"/>
<name>A0A7E4W1J4_PANRE</name>
<evidence type="ECO:0000256" key="3">
    <source>
        <dbReference type="SAM" id="Phobius"/>
    </source>
</evidence>
<evidence type="ECO:0000259" key="4">
    <source>
        <dbReference type="PROSITE" id="PS50202"/>
    </source>
</evidence>
<dbReference type="Proteomes" id="UP000492821">
    <property type="component" value="Unassembled WGS sequence"/>
</dbReference>
<feature type="compositionally biased region" description="Low complexity" evidence="2">
    <location>
        <begin position="180"/>
        <end position="194"/>
    </location>
</feature>
<dbReference type="Gene3D" id="2.60.40.10">
    <property type="entry name" value="Immunoglobulins"/>
    <property type="match status" value="1"/>
</dbReference>
<feature type="transmembrane region" description="Helical" evidence="3">
    <location>
        <begin position="12"/>
        <end position="33"/>
    </location>
</feature>
<dbReference type="PROSITE" id="PS50202">
    <property type="entry name" value="MSP"/>
    <property type="match status" value="1"/>
</dbReference>
<dbReference type="InterPro" id="IPR000535">
    <property type="entry name" value="MSP_dom"/>
</dbReference>
<reference evidence="6" key="2">
    <citation type="submission" date="2020-10" db="UniProtKB">
        <authorList>
            <consortium name="WormBaseParasite"/>
        </authorList>
    </citation>
    <scope>IDENTIFICATION</scope>
</reference>
<keyword evidence="1" id="KW-0206">Cytoskeleton</keyword>
<dbReference type="InterPro" id="IPR051774">
    <property type="entry name" value="Sperm-specific_class_P"/>
</dbReference>
<protein>
    <recommendedName>
        <fullName evidence="1">Major sperm protein</fullName>
    </recommendedName>
</protein>
<feature type="compositionally biased region" description="Low complexity" evidence="2">
    <location>
        <begin position="142"/>
        <end position="173"/>
    </location>
</feature>
<keyword evidence="3" id="KW-0472">Membrane</keyword>
<accession>A0A7E4W1J4</accession>
<keyword evidence="3" id="KW-0812">Transmembrane</keyword>
<feature type="compositionally biased region" description="Low complexity" evidence="2">
    <location>
        <begin position="120"/>
        <end position="130"/>
    </location>
</feature>
<keyword evidence="3" id="KW-1133">Transmembrane helix</keyword>
<dbReference type="WBParaSite" id="Pan_g539.t1">
    <property type="protein sequence ID" value="Pan_g539.t1"/>
    <property type="gene ID" value="Pan_g539"/>
</dbReference>
<dbReference type="Pfam" id="PF00635">
    <property type="entry name" value="Motile_Sperm"/>
    <property type="match status" value="1"/>
</dbReference>
<sequence>MDATSFLDEASVGLLSAAVVMSIPAVVGAALNLGCGKKRAPVKPAGKSKKGVAGKSSKSSKAGGVSKSKKGKAGSGSSKSGKSGKAGGALSKRSKSSKSKSGKSGKGSSKSKKGSKGKKSSGSSSKQLKGGKQESSLKERSTQSSSAKVVSAKTAAPIAPASGAAPASQQGAIEAERASARAAHVAAAQGVDASLKSAKTQTVSIKEPQDSAKEIKMEPAELRWSSTGGMQKISLVNQTAERQAIKVKCSDNNVYRVNPVYAFVEPGQTLNVDVMRQNGSNKVDKIVFVTAKAPVEEANPKVLFKPGAPSSMMVLPLLATAQNEPPAVAAVN</sequence>
<organism evidence="5 6">
    <name type="scientific">Panagrellus redivivus</name>
    <name type="common">Microworm</name>
    <dbReference type="NCBI Taxonomy" id="6233"/>
    <lineage>
        <taxon>Eukaryota</taxon>
        <taxon>Metazoa</taxon>
        <taxon>Ecdysozoa</taxon>
        <taxon>Nematoda</taxon>
        <taxon>Chromadorea</taxon>
        <taxon>Rhabditida</taxon>
        <taxon>Tylenchina</taxon>
        <taxon>Panagrolaimomorpha</taxon>
        <taxon>Panagrolaimoidea</taxon>
        <taxon>Panagrolaimidae</taxon>
        <taxon>Panagrellus</taxon>
    </lineage>
</organism>
<dbReference type="PANTHER" id="PTHR22947">
    <property type="entry name" value="MAJOR SPERM PROTEIN"/>
    <property type="match status" value="1"/>
</dbReference>
<dbReference type="AlphaFoldDB" id="A0A7E4W1J4"/>
<evidence type="ECO:0000256" key="1">
    <source>
        <dbReference type="RuleBase" id="RU003425"/>
    </source>
</evidence>
<feature type="compositionally biased region" description="Basic and acidic residues" evidence="2">
    <location>
        <begin position="131"/>
        <end position="141"/>
    </location>
</feature>
<feature type="compositionally biased region" description="Low complexity" evidence="2">
    <location>
        <begin position="53"/>
        <end position="66"/>
    </location>
</feature>
<feature type="domain" description="MSP" evidence="4">
    <location>
        <begin position="214"/>
        <end position="332"/>
    </location>
</feature>
<comment type="function">
    <text evidence="1">Central component in molecular interactions underlying sperm crawling. Forms an extensive filament system that extends from sperm villipoda, along the leading edge of the pseudopod.</text>
</comment>
<dbReference type="SUPFAM" id="SSF49354">
    <property type="entry name" value="PapD-like"/>
    <property type="match status" value="1"/>
</dbReference>
<evidence type="ECO:0000313" key="5">
    <source>
        <dbReference type="Proteomes" id="UP000492821"/>
    </source>
</evidence>
<dbReference type="InterPro" id="IPR013783">
    <property type="entry name" value="Ig-like_fold"/>
</dbReference>
<feature type="compositionally biased region" description="Basic residues" evidence="2">
    <location>
        <begin position="92"/>
        <end position="119"/>
    </location>
</feature>
<keyword evidence="1" id="KW-0963">Cytoplasm</keyword>